<evidence type="ECO:0000313" key="2">
    <source>
        <dbReference type="Proteomes" id="UP000325081"/>
    </source>
</evidence>
<comment type="caution">
    <text evidence="1">The sequence shown here is derived from an EMBL/GenBank/DDBJ whole genome shotgun (WGS) entry which is preliminary data.</text>
</comment>
<gene>
    <name evidence="1" type="ORF">STAS_17985</name>
</gene>
<dbReference type="EMBL" id="BKCP01006071">
    <property type="protein sequence ID" value="GER41276.1"/>
    <property type="molecule type" value="Genomic_DNA"/>
</dbReference>
<name>A0A5A7Q8N6_STRAF</name>
<sequence>MIQPVASKDLDLIISGEQIGQHTNVIGEGNVEVLLEMENQELATKTTVERGITSTPKVAVGGKAGASWKRKQHNTGRLLRMSEQPSHSSLAIEVSKGEKTIKTLKRKKEIVMR</sequence>
<reference evidence="2" key="1">
    <citation type="journal article" date="2019" name="Curr. Biol.">
        <title>Genome Sequence of Striga asiatica Provides Insight into the Evolution of Plant Parasitism.</title>
        <authorList>
            <person name="Yoshida S."/>
            <person name="Kim S."/>
            <person name="Wafula E.K."/>
            <person name="Tanskanen J."/>
            <person name="Kim Y.M."/>
            <person name="Honaas L."/>
            <person name="Yang Z."/>
            <person name="Spallek T."/>
            <person name="Conn C.E."/>
            <person name="Ichihashi Y."/>
            <person name="Cheong K."/>
            <person name="Cui S."/>
            <person name="Der J.P."/>
            <person name="Gundlach H."/>
            <person name="Jiao Y."/>
            <person name="Hori C."/>
            <person name="Ishida J.K."/>
            <person name="Kasahara H."/>
            <person name="Kiba T."/>
            <person name="Kim M.S."/>
            <person name="Koo N."/>
            <person name="Laohavisit A."/>
            <person name="Lee Y.H."/>
            <person name="Lumba S."/>
            <person name="McCourt P."/>
            <person name="Mortimer J.C."/>
            <person name="Mutuku J.M."/>
            <person name="Nomura T."/>
            <person name="Sasaki-Sekimoto Y."/>
            <person name="Seto Y."/>
            <person name="Wang Y."/>
            <person name="Wakatake T."/>
            <person name="Sakakibara H."/>
            <person name="Demura T."/>
            <person name="Yamaguchi S."/>
            <person name="Yoneyama K."/>
            <person name="Manabe R.I."/>
            <person name="Nelson D.C."/>
            <person name="Schulman A.H."/>
            <person name="Timko M.P."/>
            <person name="dePamphilis C.W."/>
            <person name="Choi D."/>
            <person name="Shirasu K."/>
        </authorList>
    </citation>
    <scope>NUCLEOTIDE SEQUENCE [LARGE SCALE GENOMIC DNA]</scope>
    <source>
        <strain evidence="2">cv. UVA1</strain>
    </source>
</reference>
<evidence type="ECO:0000313" key="1">
    <source>
        <dbReference type="EMBL" id="GER41276.1"/>
    </source>
</evidence>
<proteinExistence type="predicted"/>
<dbReference type="Proteomes" id="UP000325081">
    <property type="component" value="Unassembled WGS sequence"/>
</dbReference>
<dbReference type="AlphaFoldDB" id="A0A5A7Q8N6"/>
<keyword evidence="2" id="KW-1185">Reference proteome</keyword>
<organism evidence="1 2">
    <name type="scientific">Striga asiatica</name>
    <name type="common">Asiatic witchweed</name>
    <name type="synonym">Buchnera asiatica</name>
    <dbReference type="NCBI Taxonomy" id="4170"/>
    <lineage>
        <taxon>Eukaryota</taxon>
        <taxon>Viridiplantae</taxon>
        <taxon>Streptophyta</taxon>
        <taxon>Embryophyta</taxon>
        <taxon>Tracheophyta</taxon>
        <taxon>Spermatophyta</taxon>
        <taxon>Magnoliopsida</taxon>
        <taxon>eudicotyledons</taxon>
        <taxon>Gunneridae</taxon>
        <taxon>Pentapetalae</taxon>
        <taxon>asterids</taxon>
        <taxon>lamiids</taxon>
        <taxon>Lamiales</taxon>
        <taxon>Orobanchaceae</taxon>
        <taxon>Buchnereae</taxon>
        <taxon>Striga</taxon>
    </lineage>
</organism>
<protein>
    <submittedName>
        <fullName evidence="1">SHC-transforming protein 3</fullName>
    </submittedName>
</protein>
<accession>A0A5A7Q8N6</accession>